<gene>
    <name evidence="2" type="ORF">EGK74_03705</name>
</gene>
<reference evidence="2 3" key="1">
    <citation type="submission" date="2018-11" db="EMBL/GenBank/DDBJ databases">
        <title>Neisseria weixii sp. nov. isolated from the rectal contents of plateau pika (Ochotona cruzoniae).</title>
        <authorList>
            <person name="Zhang G."/>
        </authorList>
    </citation>
    <scope>NUCLEOTIDE SEQUENCE [LARGE SCALE GENOMIC DNA]</scope>
    <source>
        <strain evidence="2 3">10009</strain>
    </source>
</reference>
<protein>
    <recommendedName>
        <fullName evidence="4">Lipoprotein</fullName>
    </recommendedName>
</protein>
<dbReference type="RefSeq" id="WP_123803924.1">
    <property type="nucleotide sequence ID" value="NZ_RPFL01000006.1"/>
</dbReference>
<dbReference type="PROSITE" id="PS51257">
    <property type="entry name" value="PROKAR_LIPOPROTEIN"/>
    <property type="match status" value="1"/>
</dbReference>
<comment type="caution">
    <text evidence="2">The sequence shown here is derived from an EMBL/GenBank/DDBJ whole genome shotgun (WGS) entry which is preliminary data.</text>
</comment>
<organism evidence="2 3">
    <name type="scientific">Neisseria weixii</name>
    <dbReference type="NCBI Taxonomy" id="1853276"/>
    <lineage>
        <taxon>Bacteria</taxon>
        <taxon>Pseudomonadati</taxon>
        <taxon>Pseudomonadota</taxon>
        <taxon>Betaproteobacteria</taxon>
        <taxon>Neisseriales</taxon>
        <taxon>Neisseriaceae</taxon>
        <taxon>Neisseria</taxon>
    </lineage>
</organism>
<name>A0A3N4N0I8_9NEIS</name>
<feature type="chain" id="PRO_5018212310" description="Lipoprotein" evidence="1">
    <location>
        <begin position="24"/>
        <end position="129"/>
    </location>
</feature>
<feature type="signal peptide" evidence="1">
    <location>
        <begin position="1"/>
        <end position="23"/>
    </location>
</feature>
<keyword evidence="1" id="KW-0732">Signal</keyword>
<sequence length="129" mass="13774">MRPRLYLLALSLTPFLLSACSGAENDPVSQTVNEQMRNGFINVVSGQCVSRVPQDQQFVSAEKVRQICDCTAGKMFDSVSTQDLTDMLAGKISPELTDKLSSAAMACAEESISRPEAASAVASEITPAQ</sequence>
<dbReference type="EMBL" id="RPFL01000006">
    <property type="protein sequence ID" value="RPD89561.1"/>
    <property type="molecule type" value="Genomic_DNA"/>
</dbReference>
<dbReference type="AlphaFoldDB" id="A0A3N4N0I8"/>
<proteinExistence type="predicted"/>
<dbReference type="OrthoDB" id="8858657at2"/>
<accession>A0A3N4N0I8</accession>
<evidence type="ECO:0000256" key="1">
    <source>
        <dbReference type="SAM" id="SignalP"/>
    </source>
</evidence>
<dbReference type="Proteomes" id="UP000272412">
    <property type="component" value="Unassembled WGS sequence"/>
</dbReference>
<keyword evidence="3" id="KW-1185">Reference proteome</keyword>
<evidence type="ECO:0000313" key="2">
    <source>
        <dbReference type="EMBL" id="RPD89561.1"/>
    </source>
</evidence>
<evidence type="ECO:0000313" key="3">
    <source>
        <dbReference type="Proteomes" id="UP000272412"/>
    </source>
</evidence>
<evidence type="ECO:0008006" key="4">
    <source>
        <dbReference type="Google" id="ProtNLM"/>
    </source>
</evidence>